<evidence type="ECO:0000313" key="4">
    <source>
        <dbReference type="EMBL" id="PVE10793.1"/>
    </source>
</evidence>
<keyword evidence="5" id="KW-1185">Reference proteome</keyword>
<accession>A0A2T7T6K0</accession>
<dbReference type="NCBIfam" id="NF038134">
    <property type="entry name" value="choice_anch_M"/>
    <property type="match status" value="1"/>
</dbReference>
<sequence>MKTRRARASAGTACGALLLALTPALTPTLSATAAESPPPGAESDAVPETGTGRTVIGDGHVDIGARFDHGTWTVQIRDDTTRPATWRNTTDVVLRVGDTAKIDVPESKEFGFLGTPGDPVWLLPQVQQDGVLWPGWNSQEPEVASTVDREVNWQLTGVEGPGDFVLFLNGSFGTPKILFDGRKKLPQETGIEVNSHVHGNWAFTEPGTYLLDVRMTARTKDGKSHDSTRTLQFSVGPQDPSRAFAAKPAGEGSHAASDTPGKGRPEEKPEPPKSSGTDESSAPLWWGVGAAVAAATVGAVLVWRRGRSGRRHTASSPANDARPEGDQR</sequence>
<keyword evidence="2" id="KW-0812">Transmembrane</keyword>
<name>A0A2T7T6K0_9ACTN</name>
<dbReference type="NCBIfam" id="TIGR03769">
    <property type="entry name" value="P_ac_wall_RPT"/>
    <property type="match status" value="1"/>
</dbReference>
<evidence type="ECO:0000313" key="5">
    <source>
        <dbReference type="Proteomes" id="UP000245992"/>
    </source>
</evidence>
<dbReference type="AlphaFoldDB" id="A0A2T7T6K0"/>
<dbReference type="STRING" id="1440053.GCA_000718095_01229"/>
<keyword evidence="2" id="KW-0472">Membrane</keyword>
<feature type="region of interest" description="Disordered" evidence="1">
    <location>
        <begin position="30"/>
        <end position="59"/>
    </location>
</feature>
<evidence type="ECO:0000256" key="2">
    <source>
        <dbReference type="SAM" id="Phobius"/>
    </source>
</evidence>
<evidence type="ECO:0000256" key="3">
    <source>
        <dbReference type="SAM" id="SignalP"/>
    </source>
</evidence>
<dbReference type="OrthoDB" id="4424311at2"/>
<evidence type="ECO:0000256" key="1">
    <source>
        <dbReference type="SAM" id="MobiDB-lite"/>
    </source>
</evidence>
<feature type="region of interest" description="Disordered" evidence="1">
    <location>
        <begin position="305"/>
        <end position="328"/>
    </location>
</feature>
<organism evidence="4 5">
    <name type="scientific">Streptomyces scopuliridis RB72</name>
    <dbReference type="NCBI Taxonomy" id="1440053"/>
    <lineage>
        <taxon>Bacteria</taxon>
        <taxon>Bacillati</taxon>
        <taxon>Actinomycetota</taxon>
        <taxon>Actinomycetes</taxon>
        <taxon>Kitasatosporales</taxon>
        <taxon>Streptomycetaceae</taxon>
        <taxon>Streptomyces</taxon>
    </lineage>
</organism>
<feature type="signal peptide" evidence="3">
    <location>
        <begin position="1"/>
        <end position="33"/>
    </location>
</feature>
<feature type="transmembrane region" description="Helical" evidence="2">
    <location>
        <begin position="284"/>
        <end position="303"/>
    </location>
</feature>
<reference evidence="4 5" key="1">
    <citation type="submission" date="2013-12" db="EMBL/GenBank/DDBJ databases">
        <title>Annotated genome of Streptomyces scopuliridis.</title>
        <authorList>
            <person name="Olson J.B."/>
        </authorList>
    </citation>
    <scope>NUCLEOTIDE SEQUENCE [LARGE SCALE GENOMIC DNA]</scope>
    <source>
        <strain evidence="4 5">RB72</strain>
    </source>
</reference>
<dbReference type="InterPro" id="IPR022435">
    <property type="entry name" value="Surface-anchored_actinobac"/>
</dbReference>
<dbReference type="InterPro" id="IPR022395">
    <property type="entry name" value="CHP03773_ABC_transptr-like"/>
</dbReference>
<feature type="chain" id="PRO_5015769068" description="ABC transporter-associated repeat protein" evidence="3">
    <location>
        <begin position="34"/>
        <end position="328"/>
    </location>
</feature>
<feature type="region of interest" description="Disordered" evidence="1">
    <location>
        <begin position="219"/>
        <end position="282"/>
    </location>
</feature>
<dbReference type="Proteomes" id="UP000245992">
    <property type="component" value="Unassembled WGS sequence"/>
</dbReference>
<evidence type="ECO:0008006" key="6">
    <source>
        <dbReference type="Google" id="ProtNLM"/>
    </source>
</evidence>
<keyword evidence="3" id="KW-0732">Signal</keyword>
<dbReference type="NCBIfam" id="TIGR03773">
    <property type="entry name" value="anch_rpt_wall"/>
    <property type="match status" value="1"/>
</dbReference>
<feature type="compositionally biased region" description="Basic and acidic residues" evidence="1">
    <location>
        <begin position="261"/>
        <end position="271"/>
    </location>
</feature>
<dbReference type="EMBL" id="AZSP01000172">
    <property type="protein sequence ID" value="PVE10793.1"/>
    <property type="molecule type" value="Genomic_DNA"/>
</dbReference>
<protein>
    <recommendedName>
        <fullName evidence="6">ABC transporter-associated repeat protein</fullName>
    </recommendedName>
</protein>
<comment type="caution">
    <text evidence="4">The sequence shown here is derived from an EMBL/GenBank/DDBJ whole genome shotgun (WGS) entry which is preliminary data.</text>
</comment>
<gene>
    <name evidence="4" type="ORF">Y717_24305</name>
</gene>
<proteinExistence type="predicted"/>
<keyword evidence="2" id="KW-1133">Transmembrane helix</keyword>
<feature type="compositionally biased region" description="Basic and acidic residues" evidence="1">
    <location>
        <begin position="219"/>
        <end position="228"/>
    </location>
</feature>
<dbReference type="RefSeq" id="WP_078490496.1">
    <property type="nucleotide sequence ID" value="NZ_AZSP01000172.1"/>
</dbReference>